<keyword evidence="11" id="KW-0966">Cell projection</keyword>
<evidence type="ECO:0000256" key="6">
    <source>
        <dbReference type="ARBA" id="ARBA00023136"/>
    </source>
</evidence>
<name>A0A377PY97_9HELI</name>
<dbReference type="PRINTS" id="PR01008">
    <property type="entry name" value="FLGLRINGFLGH"/>
</dbReference>
<evidence type="ECO:0000256" key="4">
    <source>
        <dbReference type="ARBA" id="ARBA00016940"/>
    </source>
</evidence>
<dbReference type="NCBIfam" id="NF001303">
    <property type="entry name" value="PRK00249.1-3"/>
    <property type="match status" value="1"/>
</dbReference>
<keyword evidence="7 10" id="KW-0975">Bacterial flagellum</keyword>
<proteinExistence type="inferred from homology"/>
<dbReference type="GO" id="GO:0071973">
    <property type="term" value="P:bacterial-type flagellum-dependent cell motility"/>
    <property type="evidence" value="ECO:0007669"/>
    <property type="project" value="InterPro"/>
</dbReference>
<evidence type="ECO:0000256" key="7">
    <source>
        <dbReference type="ARBA" id="ARBA00023143"/>
    </source>
</evidence>
<accession>A0A377PY97</accession>
<evidence type="ECO:0000256" key="1">
    <source>
        <dbReference type="ARBA" id="ARBA00002591"/>
    </source>
</evidence>
<comment type="similarity">
    <text evidence="2 10">Belongs to the FlgH family.</text>
</comment>
<dbReference type="PANTHER" id="PTHR34933:SF1">
    <property type="entry name" value="FLAGELLAR L-RING PROTEIN"/>
    <property type="match status" value="1"/>
</dbReference>
<evidence type="ECO:0000256" key="5">
    <source>
        <dbReference type="ARBA" id="ARBA00022729"/>
    </source>
</evidence>
<protein>
    <recommendedName>
        <fullName evidence="4 10">Flagellar L-ring protein</fullName>
    </recommendedName>
    <alternativeName>
        <fullName evidence="9 10">Basal body L-ring protein</fullName>
    </alternativeName>
</protein>
<evidence type="ECO:0000313" key="11">
    <source>
        <dbReference type="EMBL" id="STQ87469.1"/>
    </source>
</evidence>
<organism evidence="11 12">
    <name type="scientific">Helicobacter pullorum</name>
    <dbReference type="NCBI Taxonomy" id="35818"/>
    <lineage>
        <taxon>Bacteria</taxon>
        <taxon>Pseudomonadati</taxon>
        <taxon>Campylobacterota</taxon>
        <taxon>Epsilonproteobacteria</taxon>
        <taxon>Campylobacterales</taxon>
        <taxon>Helicobacteraceae</taxon>
        <taxon>Helicobacter</taxon>
    </lineage>
</organism>
<evidence type="ECO:0000256" key="2">
    <source>
        <dbReference type="ARBA" id="ARBA00006929"/>
    </source>
</evidence>
<sequence length="244" mass="26505">MKKLRVFTKIAILGSFMSGGFLFNGCANTDPQISFKPPAYVEELPPKEEEDNFGNPGSIFGRGDNLLFSDRRAMQLNDLVTVIINQTAQASSSANKNLNENSSGTFGGPSLTYAGSSSSINSIVNGINNATGFGINLGNNTSTYAGTGTQNRQETFTTTIAARIIKVLQNGNYFIEGSREVLINGEKQIIHLSGVVRPTDIARNNTIESQYIADAKIMYDTQGELKKNTEKGWGTKLIESIWPF</sequence>
<evidence type="ECO:0000256" key="3">
    <source>
        <dbReference type="ARBA" id="ARBA00011439"/>
    </source>
</evidence>
<comment type="subunit">
    <text evidence="3 10">The basal body constitutes a major portion of the flagellar organelle and consists of four rings (L,P,S, and M) mounted on a central rod.</text>
</comment>
<keyword evidence="5" id="KW-0732">Signal</keyword>
<gene>
    <name evidence="10 11" type="primary">flgH</name>
    <name evidence="11" type="ORF">NCTC13156_00287</name>
</gene>
<evidence type="ECO:0000313" key="12">
    <source>
        <dbReference type="Proteomes" id="UP000255269"/>
    </source>
</evidence>
<keyword evidence="11" id="KW-0969">Cilium</keyword>
<reference evidence="11 12" key="1">
    <citation type="submission" date="2018-06" db="EMBL/GenBank/DDBJ databases">
        <authorList>
            <consortium name="Pathogen Informatics"/>
            <person name="Doyle S."/>
        </authorList>
    </citation>
    <scope>NUCLEOTIDE SEQUENCE [LARGE SCALE GENOMIC DNA]</scope>
    <source>
        <strain evidence="11 12">NCTC13156</strain>
    </source>
</reference>
<dbReference type="InterPro" id="IPR000527">
    <property type="entry name" value="Flag_Lring"/>
</dbReference>
<keyword evidence="8 10" id="KW-0998">Cell outer membrane</keyword>
<evidence type="ECO:0000256" key="8">
    <source>
        <dbReference type="ARBA" id="ARBA00023237"/>
    </source>
</evidence>
<dbReference type="GO" id="GO:0003774">
    <property type="term" value="F:cytoskeletal motor activity"/>
    <property type="evidence" value="ECO:0007669"/>
    <property type="project" value="InterPro"/>
</dbReference>
<dbReference type="PANTHER" id="PTHR34933">
    <property type="entry name" value="FLAGELLAR L-RING PROTEIN"/>
    <property type="match status" value="1"/>
</dbReference>
<dbReference type="HAMAP" id="MF_00415">
    <property type="entry name" value="FlgH"/>
    <property type="match status" value="1"/>
</dbReference>
<keyword evidence="11" id="KW-0282">Flagellum</keyword>
<dbReference type="EMBL" id="UGJF01000001">
    <property type="protein sequence ID" value="STQ87469.1"/>
    <property type="molecule type" value="Genomic_DNA"/>
</dbReference>
<dbReference type="GO" id="GO:0009279">
    <property type="term" value="C:cell outer membrane"/>
    <property type="evidence" value="ECO:0007669"/>
    <property type="project" value="UniProtKB-SubCell"/>
</dbReference>
<dbReference type="Pfam" id="PF02107">
    <property type="entry name" value="FlgH"/>
    <property type="match status" value="1"/>
</dbReference>
<dbReference type="Proteomes" id="UP000255269">
    <property type="component" value="Unassembled WGS sequence"/>
</dbReference>
<dbReference type="GO" id="GO:0009427">
    <property type="term" value="C:bacterial-type flagellum basal body, distal rod, L ring"/>
    <property type="evidence" value="ECO:0007669"/>
    <property type="project" value="InterPro"/>
</dbReference>
<comment type="subcellular location">
    <subcellularLocation>
        <location evidence="10">Cell outer membrane</location>
    </subcellularLocation>
    <subcellularLocation>
        <location evidence="10">Bacterial flagellum basal body</location>
    </subcellularLocation>
</comment>
<keyword evidence="6 10" id="KW-0472">Membrane</keyword>
<evidence type="ECO:0000256" key="9">
    <source>
        <dbReference type="ARBA" id="ARBA00032876"/>
    </source>
</evidence>
<dbReference type="AlphaFoldDB" id="A0A377PY97"/>
<evidence type="ECO:0000256" key="10">
    <source>
        <dbReference type="HAMAP-Rule" id="MF_00415"/>
    </source>
</evidence>
<comment type="function">
    <text evidence="1 10">Assembles around the rod to form the L-ring and probably protects the motor/basal body from shearing forces during rotation.</text>
</comment>